<accession>A0A8J4X627</accession>
<evidence type="ECO:0000256" key="3">
    <source>
        <dbReference type="RuleBase" id="RU361155"/>
    </source>
</evidence>
<sequence>MSAPTSAAKRESVMERGMKMKDEEKLYKRDGILYPTIMSPPENLDALKDLEAREDDLAGQMPPRRFFATHLHPDFIPASFKTNKTKMLVVFRNPKDTLVSYYHFMNSNPVLPKVESWDKFCSDFLSGEVAWGSYFDHALAWEKHMDDPNVLIMAYEELKENLPEGVKKVADFFSFPLTDEQVDAIAGESTFSAMRTSSENSHGKFGNVFFRKGEVGDWKNHFSEAQSKQMDEEFKKKLSGTRLGAKLKYEQYCQ</sequence>
<evidence type="ECO:0000313" key="6">
    <source>
        <dbReference type="Proteomes" id="UP000727407"/>
    </source>
</evidence>
<dbReference type="OrthoDB" id="205623at2759"/>
<comment type="caution">
    <text evidence="5">The sequence shown here is derived from an EMBL/GenBank/DDBJ whole genome shotgun (WGS) entry which is preliminary data.</text>
</comment>
<keyword evidence="6" id="KW-1185">Reference proteome</keyword>
<dbReference type="GO" id="GO:0008146">
    <property type="term" value="F:sulfotransferase activity"/>
    <property type="evidence" value="ECO:0007669"/>
    <property type="project" value="InterPro"/>
</dbReference>
<proteinExistence type="inferred from homology"/>
<organism evidence="5 6">
    <name type="scientific">Clarias magur</name>
    <name type="common">Asian catfish</name>
    <name type="synonym">Macropteronotus magur</name>
    <dbReference type="NCBI Taxonomy" id="1594786"/>
    <lineage>
        <taxon>Eukaryota</taxon>
        <taxon>Metazoa</taxon>
        <taxon>Chordata</taxon>
        <taxon>Craniata</taxon>
        <taxon>Vertebrata</taxon>
        <taxon>Euteleostomi</taxon>
        <taxon>Actinopterygii</taxon>
        <taxon>Neopterygii</taxon>
        <taxon>Teleostei</taxon>
        <taxon>Ostariophysi</taxon>
        <taxon>Siluriformes</taxon>
        <taxon>Clariidae</taxon>
        <taxon>Clarias</taxon>
    </lineage>
</organism>
<dbReference type="SUPFAM" id="SSF52540">
    <property type="entry name" value="P-loop containing nucleoside triphosphate hydrolases"/>
    <property type="match status" value="1"/>
</dbReference>
<reference evidence="5" key="1">
    <citation type="submission" date="2020-07" db="EMBL/GenBank/DDBJ databases">
        <title>Clarias magur genome sequencing, assembly and annotation.</title>
        <authorList>
            <person name="Kushwaha B."/>
            <person name="Kumar R."/>
            <person name="Das P."/>
            <person name="Joshi C.G."/>
            <person name="Kumar D."/>
            <person name="Nagpure N.S."/>
            <person name="Pandey M."/>
            <person name="Agarwal S."/>
            <person name="Srivastava S."/>
            <person name="Singh M."/>
            <person name="Sahoo L."/>
            <person name="Jayasankar P."/>
            <person name="Meher P.K."/>
            <person name="Koringa P.G."/>
            <person name="Iquebal M.A."/>
            <person name="Das S.P."/>
            <person name="Bit A."/>
            <person name="Patnaik S."/>
            <person name="Patel N."/>
            <person name="Shah T.M."/>
            <person name="Hinsu A."/>
            <person name="Jena J.K."/>
        </authorList>
    </citation>
    <scope>NUCLEOTIDE SEQUENCE</scope>
    <source>
        <strain evidence="5">CIFAMagur01</strain>
        <tissue evidence="5">Testis</tissue>
    </source>
</reference>
<comment type="similarity">
    <text evidence="1 3">Belongs to the sulfotransferase 1 family.</text>
</comment>
<protein>
    <recommendedName>
        <fullName evidence="3">Sulfotransferase</fullName>
        <ecNumber evidence="3">2.8.2.-</ecNumber>
    </recommendedName>
</protein>
<feature type="domain" description="Sulfotransferase" evidence="4">
    <location>
        <begin position="57"/>
        <end position="241"/>
    </location>
</feature>
<dbReference type="InterPro" id="IPR027417">
    <property type="entry name" value="P-loop_NTPase"/>
</dbReference>
<dbReference type="EMBL" id="QNUK01000366">
    <property type="protein sequence ID" value="KAF5894603.1"/>
    <property type="molecule type" value="Genomic_DNA"/>
</dbReference>
<dbReference type="PANTHER" id="PTHR11783">
    <property type="entry name" value="SULFOTRANSFERASE SULT"/>
    <property type="match status" value="1"/>
</dbReference>
<gene>
    <name evidence="5" type="primary">sult6b1</name>
    <name evidence="5" type="ORF">DAT39_015679</name>
</gene>
<evidence type="ECO:0000313" key="5">
    <source>
        <dbReference type="EMBL" id="KAF5894603.1"/>
    </source>
</evidence>
<dbReference type="Pfam" id="PF00685">
    <property type="entry name" value="Sulfotransfer_1"/>
    <property type="match status" value="1"/>
</dbReference>
<evidence type="ECO:0000259" key="4">
    <source>
        <dbReference type="Pfam" id="PF00685"/>
    </source>
</evidence>
<name>A0A8J4X627_CLAMG</name>
<dbReference type="Proteomes" id="UP000727407">
    <property type="component" value="Unassembled WGS sequence"/>
</dbReference>
<dbReference type="Gene3D" id="3.40.50.300">
    <property type="entry name" value="P-loop containing nucleotide triphosphate hydrolases"/>
    <property type="match status" value="1"/>
</dbReference>
<dbReference type="EC" id="2.8.2.-" evidence="3"/>
<keyword evidence="2 3" id="KW-0808">Transferase</keyword>
<dbReference type="AlphaFoldDB" id="A0A8J4X627"/>
<evidence type="ECO:0000256" key="2">
    <source>
        <dbReference type="ARBA" id="ARBA00022679"/>
    </source>
</evidence>
<dbReference type="InterPro" id="IPR000863">
    <property type="entry name" value="Sulfotransferase_dom"/>
</dbReference>
<evidence type="ECO:0000256" key="1">
    <source>
        <dbReference type="ARBA" id="ARBA00005771"/>
    </source>
</evidence>